<protein>
    <submittedName>
        <fullName evidence="2">Alpha/beta hydrolase family protein</fullName>
    </submittedName>
</protein>
<dbReference type="GO" id="GO:0016787">
    <property type="term" value="F:hydrolase activity"/>
    <property type="evidence" value="ECO:0007669"/>
    <property type="project" value="UniProtKB-KW"/>
</dbReference>
<evidence type="ECO:0000313" key="2">
    <source>
        <dbReference type="EMBL" id="RZU66530.1"/>
    </source>
</evidence>
<name>A0A4Q8APC0_9MICO</name>
<evidence type="ECO:0000259" key="1">
    <source>
        <dbReference type="Pfam" id="PF12697"/>
    </source>
</evidence>
<accession>A0A4Q8APC0</accession>
<keyword evidence="3" id="KW-1185">Reference proteome</keyword>
<dbReference type="EMBL" id="SHLC01000001">
    <property type="protein sequence ID" value="RZU66530.1"/>
    <property type="molecule type" value="Genomic_DNA"/>
</dbReference>
<organism evidence="2 3">
    <name type="scientific">Microterricola gilva</name>
    <dbReference type="NCBI Taxonomy" id="393267"/>
    <lineage>
        <taxon>Bacteria</taxon>
        <taxon>Bacillati</taxon>
        <taxon>Actinomycetota</taxon>
        <taxon>Actinomycetes</taxon>
        <taxon>Micrococcales</taxon>
        <taxon>Microbacteriaceae</taxon>
        <taxon>Microterricola</taxon>
    </lineage>
</organism>
<evidence type="ECO:0000313" key="3">
    <source>
        <dbReference type="Proteomes" id="UP000291483"/>
    </source>
</evidence>
<gene>
    <name evidence="2" type="ORF">EV379_2888</name>
</gene>
<dbReference type="Proteomes" id="UP000291483">
    <property type="component" value="Unassembled WGS sequence"/>
</dbReference>
<comment type="caution">
    <text evidence="2">The sequence shown here is derived from an EMBL/GenBank/DDBJ whole genome shotgun (WGS) entry which is preliminary data.</text>
</comment>
<proteinExistence type="predicted"/>
<dbReference type="OrthoDB" id="4291328at2"/>
<dbReference type="AlphaFoldDB" id="A0A4Q8APC0"/>
<dbReference type="InterPro" id="IPR000073">
    <property type="entry name" value="AB_hydrolase_1"/>
</dbReference>
<dbReference type="Gene3D" id="3.40.50.1820">
    <property type="entry name" value="alpha/beta hydrolase"/>
    <property type="match status" value="1"/>
</dbReference>
<dbReference type="RefSeq" id="WP_130506715.1">
    <property type="nucleotide sequence ID" value="NZ_SHLC01000001.1"/>
</dbReference>
<sequence length="259" mass="26481">MVTVLLHGLGADRHQPLGLFAPVLTTAERSDSVIALDVRAHGDSPLLGAAGDFALDALARELAATVTAATDGTPAEAEPVTLIGISMGAALALRIALGEMLPVRRAVFVRPAFAGESLPPNLRAFPVIAELLARLGPAAGAAAFRESSLYQHVAAASPLGASGLLGQFTAPDAAARAVRLSEIPRNSAYRDPAELAALAARGVSSLVVAAPRDPVHPMTVAEEWAAGLGSPLLRVPARDDGQPAQTAALRTGVADWLRG</sequence>
<keyword evidence="2" id="KW-0378">Hydrolase</keyword>
<dbReference type="InterPro" id="IPR029058">
    <property type="entry name" value="AB_hydrolase_fold"/>
</dbReference>
<reference evidence="2 3" key="1">
    <citation type="submission" date="2019-02" db="EMBL/GenBank/DDBJ databases">
        <title>Sequencing the genomes of 1000 actinobacteria strains.</title>
        <authorList>
            <person name="Klenk H.-P."/>
        </authorList>
    </citation>
    <scope>NUCLEOTIDE SEQUENCE [LARGE SCALE GENOMIC DNA]</scope>
    <source>
        <strain evidence="2 3">DSM 18319</strain>
    </source>
</reference>
<feature type="domain" description="AB hydrolase-1" evidence="1">
    <location>
        <begin position="4"/>
        <end position="228"/>
    </location>
</feature>
<dbReference type="Pfam" id="PF12697">
    <property type="entry name" value="Abhydrolase_6"/>
    <property type="match status" value="1"/>
</dbReference>
<dbReference type="SUPFAM" id="SSF53474">
    <property type="entry name" value="alpha/beta-Hydrolases"/>
    <property type="match status" value="1"/>
</dbReference>